<dbReference type="Pfam" id="PF02880">
    <property type="entry name" value="PGM_PMM_III"/>
    <property type="match status" value="1"/>
</dbReference>
<dbReference type="PANTHER" id="PTHR22573:SF27">
    <property type="entry name" value="PHOSPHOGLUCOMUTASE-LIKE PROTEIN 5"/>
    <property type="match status" value="1"/>
</dbReference>
<keyword evidence="3" id="KW-0963">Cytoplasm</keyword>
<dbReference type="PRINTS" id="PR00509">
    <property type="entry name" value="PGMPMM"/>
</dbReference>
<evidence type="ECO:0000256" key="2">
    <source>
        <dbReference type="ARBA" id="ARBA00010231"/>
    </source>
</evidence>
<dbReference type="InterPro" id="IPR016055">
    <property type="entry name" value="A-D-PHexomutase_a/b/a-I/II/III"/>
</dbReference>
<dbReference type="Pfam" id="PF24947">
    <property type="entry name" value="PGM1_C_vert_fung"/>
    <property type="match status" value="1"/>
</dbReference>
<evidence type="ECO:0000256" key="1">
    <source>
        <dbReference type="ARBA" id="ARBA00004496"/>
    </source>
</evidence>
<evidence type="ECO:0000259" key="6">
    <source>
        <dbReference type="Pfam" id="PF02878"/>
    </source>
</evidence>
<feature type="domain" description="Alpha-D-phosphohexomutase alpha/beta/alpha" evidence="6">
    <location>
        <begin position="23"/>
        <end position="142"/>
    </location>
</feature>
<comment type="similarity">
    <text evidence="2">Belongs to the phosphohexose mutase family.</text>
</comment>
<dbReference type="GO" id="GO:0005912">
    <property type="term" value="C:adherens junction"/>
    <property type="evidence" value="ECO:0007669"/>
    <property type="project" value="TreeGrafter"/>
</dbReference>
<dbReference type="FunFam" id="3.40.120.10:FF:000004">
    <property type="entry name" value="Phosphoglucomutase 5"/>
    <property type="match status" value="1"/>
</dbReference>
<dbReference type="GeneTree" id="ENSGT00940000158126"/>
<dbReference type="GO" id="GO:0042383">
    <property type="term" value="C:sarcolemma"/>
    <property type="evidence" value="ECO:0007669"/>
    <property type="project" value="TreeGrafter"/>
</dbReference>
<dbReference type="GO" id="GO:0030055">
    <property type="term" value="C:cell-substrate junction"/>
    <property type="evidence" value="ECO:0007669"/>
    <property type="project" value="TreeGrafter"/>
</dbReference>
<keyword evidence="5" id="KW-1133">Transmembrane helix</keyword>
<name>A0A8D0GPU5_SPHPU</name>
<dbReference type="InterPro" id="IPR005841">
    <property type="entry name" value="Alpha-D-phosphohexomutase_SF"/>
</dbReference>
<keyword evidence="5" id="KW-0812">Transmembrane</keyword>
<evidence type="ECO:0000313" key="8">
    <source>
        <dbReference type="Ensembl" id="ENSSPUP00000009431.1"/>
    </source>
</evidence>
<dbReference type="InterPro" id="IPR045244">
    <property type="entry name" value="PGM"/>
</dbReference>
<dbReference type="InterPro" id="IPR036900">
    <property type="entry name" value="A-D-PHexomutase_C_sf"/>
</dbReference>
<dbReference type="PANTHER" id="PTHR22573">
    <property type="entry name" value="PHOSPHOHEXOMUTASE FAMILY MEMBER"/>
    <property type="match status" value="1"/>
</dbReference>
<dbReference type="FunFam" id="3.40.120.10:FF:000007">
    <property type="entry name" value="Phosphoglucomutase 5"/>
    <property type="match status" value="1"/>
</dbReference>
<keyword evidence="4" id="KW-0597">Phosphoprotein</keyword>
<evidence type="ECO:0000256" key="5">
    <source>
        <dbReference type="SAM" id="Phobius"/>
    </source>
</evidence>
<dbReference type="SUPFAM" id="SSF55957">
    <property type="entry name" value="Phosphoglucomutase, C-terminal domain"/>
    <property type="match status" value="1"/>
</dbReference>
<dbReference type="GO" id="GO:0030239">
    <property type="term" value="P:myofibril assembly"/>
    <property type="evidence" value="ECO:0007669"/>
    <property type="project" value="TreeGrafter"/>
</dbReference>
<dbReference type="AlphaFoldDB" id="A0A8D0GPU5"/>
<protein>
    <recommendedName>
        <fullName evidence="10">Phosphoglucomutase 5</fullName>
    </recommendedName>
</protein>
<dbReference type="GO" id="GO:0014706">
    <property type="term" value="P:striated muscle tissue development"/>
    <property type="evidence" value="ECO:0007669"/>
    <property type="project" value="TreeGrafter"/>
</dbReference>
<feature type="transmembrane region" description="Helical" evidence="5">
    <location>
        <begin position="197"/>
        <end position="214"/>
    </location>
</feature>
<dbReference type="Ensembl" id="ENSSPUT00000010062.1">
    <property type="protein sequence ID" value="ENSSPUP00000009431.1"/>
    <property type="gene ID" value="ENSSPUG00000007227.1"/>
</dbReference>
<organism evidence="8 9">
    <name type="scientific">Sphenodon punctatus</name>
    <name type="common">Tuatara</name>
    <name type="synonym">Hatteria punctata</name>
    <dbReference type="NCBI Taxonomy" id="8508"/>
    <lineage>
        <taxon>Eukaryota</taxon>
        <taxon>Metazoa</taxon>
        <taxon>Chordata</taxon>
        <taxon>Craniata</taxon>
        <taxon>Vertebrata</taxon>
        <taxon>Euteleostomi</taxon>
        <taxon>Lepidosauria</taxon>
        <taxon>Sphenodontia</taxon>
        <taxon>Sphenodontidae</taxon>
        <taxon>Sphenodon</taxon>
    </lineage>
</organism>
<dbReference type="Gene3D" id="3.40.120.10">
    <property type="entry name" value="Alpha-D-Glucose-1,6-Bisphosphate, subunit A, domain 3"/>
    <property type="match status" value="3"/>
</dbReference>
<dbReference type="InterPro" id="IPR005844">
    <property type="entry name" value="A-D-PHexomutase_a/b/a-I"/>
</dbReference>
<dbReference type="GO" id="GO:0005829">
    <property type="term" value="C:cytosol"/>
    <property type="evidence" value="ECO:0007669"/>
    <property type="project" value="TreeGrafter"/>
</dbReference>
<dbReference type="GO" id="GO:0000287">
    <property type="term" value="F:magnesium ion binding"/>
    <property type="evidence" value="ECO:0007669"/>
    <property type="project" value="InterPro"/>
</dbReference>
<evidence type="ECO:0000256" key="4">
    <source>
        <dbReference type="ARBA" id="ARBA00022553"/>
    </source>
</evidence>
<keyword evidence="9" id="KW-1185">Reference proteome</keyword>
<dbReference type="PROSITE" id="PS00710">
    <property type="entry name" value="PGM_PMM"/>
    <property type="match status" value="1"/>
</dbReference>
<reference evidence="8" key="1">
    <citation type="submission" date="2025-08" db="UniProtKB">
        <authorList>
            <consortium name="Ensembl"/>
        </authorList>
    </citation>
    <scope>IDENTIFICATION</scope>
</reference>
<reference evidence="8" key="2">
    <citation type="submission" date="2025-09" db="UniProtKB">
        <authorList>
            <consortium name="Ensembl"/>
        </authorList>
    </citation>
    <scope>IDENTIFICATION</scope>
</reference>
<evidence type="ECO:0000256" key="3">
    <source>
        <dbReference type="ARBA" id="ARBA00022490"/>
    </source>
</evidence>
<comment type="subcellular location">
    <subcellularLocation>
        <location evidence="1">Cytoplasm</location>
    </subcellularLocation>
</comment>
<dbReference type="InterPro" id="IPR005846">
    <property type="entry name" value="A-D-PHexomutase_a/b/a-III"/>
</dbReference>
<dbReference type="GO" id="GO:0004614">
    <property type="term" value="F:phosphoglucomutase activity"/>
    <property type="evidence" value="ECO:0007669"/>
    <property type="project" value="InterPro"/>
</dbReference>
<sequence>MEGSPIPVLTVQTAPYEDQRPTGGGGLRRPTGLFESQRNYLPNFVQSVLSSIDLRDRQGCTMVVGSDGRYFSRTAIDVVVQMAAANGIGRLVIGQNGILSTPAVSCIIRKIKAAGGIILTASHCPGGPGGEFGVKFNVANGGGFCLHSCCCNFSSLEWCLLEHFWEVNFPHHHPPLPSIFSCTPFHGTNDFTSVKQLLYLLLFLLILFFMGPYVRRVLCDELGAPANSAINCIPLEDFGGQRPDPNLTYATTLLEAMRGGEYGFGAAFDADGDRYMILGQNGFFVNPSDSLAIIAANLPCIPYFHQIGIRGFGRSMPTSTALDRVAKSMKVPVYETPAGWRWFSNLMDSGRCSLCGEESFGTGSDHIREKDGLWAVLVWLSIMAARKQSVEEIVTEHWTKFGRHYYCRFDYEALDPRTAYFIMRDLEALITDKSFSNQQFAVGNNVYTVLKTDSFEYVDPVDGTVTKRQGLRIIFSDTSRLIFRLSASSNVRATLRIYAESYEKDPSKHNMEPQAVLSPLIAIALKISQIHERTSRKGPTVIT</sequence>
<dbReference type="Gene3D" id="3.30.310.50">
    <property type="entry name" value="Alpha-D-phosphohexomutase, C-terminal domain"/>
    <property type="match status" value="1"/>
</dbReference>
<keyword evidence="5" id="KW-0472">Membrane</keyword>
<dbReference type="SUPFAM" id="SSF53738">
    <property type="entry name" value="Phosphoglucomutase, first 3 domains"/>
    <property type="match status" value="3"/>
</dbReference>
<dbReference type="Proteomes" id="UP000694392">
    <property type="component" value="Unplaced"/>
</dbReference>
<feature type="domain" description="Alpha-D-phosphohexomutase alpha/beta/alpha" evidence="7">
    <location>
        <begin position="307"/>
        <end position="401"/>
    </location>
</feature>
<accession>A0A8D0GPU5</accession>
<dbReference type="Pfam" id="PF02878">
    <property type="entry name" value="PGM_PMM_I"/>
    <property type="match status" value="1"/>
</dbReference>
<evidence type="ECO:0000313" key="9">
    <source>
        <dbReference type="Proteomes" id="UP000694392"/>
    </source>
</evidence>
<evidence type="ECO:0000259" key="7">
    <source>
        <dbReference type="Pfam" id="PF02880"/>
    </source>
</evidence>
<proteinExistence type="inferred from homology"/>
<dbReference type="GO" id="GO:0005975">
    <property type="term" value="P:carbohydrate metabolic process"/>
    <property type="evidence" value="ECO:0007669"/>
    <property type="project" value="InterPro"/>
</dbReference>
<evidence type="ECO:0008006" key="10">
    <source>
        <dbReference type="Google" id="ProtNLM"/>
    </source>
</evidence>
<dbReference type="FunFam" id="3.30.310.50:FF:000002">
    <property type="entry name" value="Phosphoglucomutase 5"/>
    <property type="match status" value="1"/>
</dbReference>
<dbReference type="NCBIfam" id="NF005737">
    <property type="entry name" value="PRK07564.1-1"/>
    <property type="match status" value="1"/>
</dbReference>
<dbReference type="InterPro" id="IPR016066">
    <property type="entry name" value="A-D-PHexomutase_CS"/>
</dbReference>